<keyword evidence="2" id="KW-0001">2Fe-2S</keyword>
<evidence type="ECO:0000256" key="7">
    <source>
        <dbReference type="ARBA" id="ARBA00023004"/>
    </source>
</evidence>
<evidence type="ECO:0000256" key="3">
    <source>
        <dbReference type="ARBA" id="ARBA00022723"/>
    </source>
</evidence>
<gene>
    <name evidence="11" type="ORF">FHX53_001082</name>
</gene>
<keyword evidence="9" id="KW-0520">NAD</keyword>
<organism evidence="11 12">
    <name type="scientific">Microcella alkalica</name>
    <dbReference type="NCBI Taxonomy" id="355930"/>
    <lineage>
        <taxon>Bacteria</taxon>
        <taxon>Bacillati</taxon>
        <taxon>Actinomycetota</taxon>
        <taxon>Actinomycetes</taxon>
        <taxon>Micrococcales</taxon>
        <taxon>Microbacteriaceae</taxon>
        <taxon>Microcella</taxon>
    </lineage>
</organism>
<dbReference type="Gene3D" id="2.102.10.10">
    <property type="entry name" value="Rieske [2Fe-2S] iron-sulphur domain"/>
    <property type="match status" value="1"/>
</dbReference>
<dbReference type="Proteomes" id="UP000585905">
    <property type="component" value="Unassembled WGS sequence"/>
</dbReference>
<dbReference type="GO" id="GO:0016705">
    <property type="term" value="F:oxidoreductase activity, acting on paired donors, with incorporation or reduction of molecular oxygen"/>
    <property type="evidence" value="ECO:0007669"/>
    <property type="project" value="UniProtKB-ARBA"/>
</dbReference>
<keyword evidence="12" id="KW-1185">Reference proteome</keyword>
<dbReference type="GO" id="GO:0005506">
    <property type="term" value="F:iron ion binding"/>
    <property type="evidence" value="ECO:0007669"/>
    <property type="project" value="InterPro"/>
</dbReference>
<keyword evidence="8" id="KW-0411">Iron-sulfur</keyword>
<dbReference type="GO" id="GO:0004497">
    <property type="term" value="F:monooxygenase activity"/>
    <property type="evidence" value="ECO:0007669"/>
    <property type="project" value="UniProtKB-ARBA"/>
</dbReference>
<dbReference type="GO" id="GO:0051537">
    <property type="term" value="F:2 iron, 2 sulfur cluster binding"/>
    <property type="evidence" value="ECO:0007669"/>
    <property type="project" value="UniProtKB-KW"/>
</dbReference>
<dbReference type="InterPro" id="IPR036922">
    <property type="entry name" value="Rieske_2Fe-2S_sf"/>
</dbReference>
<evidence type="ECO:0000259" key="10">
    <source>
        <dbReference type="PROSITE" id="PS51296"/>
    </source>
</evidence>
<dbReference type="CDD" id="cd08881">
    <property type="entry name" value="RHO_alpha_C_NDO-like"/>
    <property type="match status" value="1"/>
</dbReference>
<dbReference type="SUPFAM" id="SSF50022">
    <property type="entry name" value="ISP domain"/>
    <property type="match status" value="1"/>
</dbReference>
<dbReference type="InterPro" id="IPR017941">
    <property type="entry name" value="Rieske_2Fe-2S"/>
</dbReference>
<evidence type="ECO:0000256" key="1">
    <source>
        <dbReference type="ARBA" id="ARBA00008751"/>
    </source>
</evidence>
<comment type="similarity">
    <text evidence="1">Belongs to the bacterial ring-hydroxylating dioxygenase alpha subunit family.</text>
</comment>
<name>A0A839E7K9_9MICO</name>
<keyword evidence="4" id="KW-0058">Aromatic hydrocarbons catabolism</keyword>
<sequence length="467" mass="53105">MDTIQQVLADVRRGMIPAHIYNDAEIFELEKERLFSRAWMFVGHESEIPQPGDYVVRRVLEDSFIISRDEQGTIRALFNMCLHRGMQVCRAEMGNASHFRCPYHGWSYRNDGRIIGLPFHKEAYGGEEGFARKGATLLPAPNLANYNGLLFVNMDPDAMPLDEYLGDFKFYLDYYTKQSASGIELRGPQRWRIKANWKIGVENFAGDMYHTPQTHTSVVEIGLFREPKAEKRKDGMTYWAGRGGGTTYKLPPGDLEERLAYIGYPPEMIERMKQLWSTDQLQLIGEDAFMISAASLFPNMSFVHNWPKVEEEGDEVVPFISLRMWQPVSENETEVMSWFAVDAEAPEEFKELSYKAYLMCFGSTGMFEQDDVENWVSLTNTAKGSMARRLLLNSRMGMLNDGTPVVPALTREEFSGAGSAYVGYSEHNQRNFLQEWADHLEKPPVVAPSHAVGITNGQLDQYSSKGA</sequence>
<keyword evidence="7" id="KW-0408">Iron</keyword>
<evidence type="ECO:0000313" key="11">
    <source>
        <dbReference type="EMBL" id="MBA8847497.1"/>
    </source>
</evidence>
<dbReference type="InterPro" id="IPR015881">
    <property type="entry name" value="ARHD_Rieske_2Fe_2S"/>
</dbReference>
<evidence type="ECO:0000256" key="8">
    <source>
        <dbReference type="ARBA" id="ARBA00023014"/>
    </source>
</evidence>
<keyword evidence="3" id="KW-0479">Metal-binding</keyword>
<dbReference type="PRINTS" id="PR00090">
    <property type="entry name" value="RNGDIOXGNASE"/>
</dbReference>
<dbReference type="GO" id="GO:0051213">
    <property type="term" value="F:dioxygenase activity"/>
    <property type="evidence" value="ECO:0007669"/>
    <property type="project" value="UniProtKB-KW"/>
</dbReference>
<dbReference type="InterPro" id="IPR043266">
    <property type="entry name" value="RHO_NdoB-like_C"/>
</dbReference>
<protein>
    <submittedName>
        <fullName evidence="11">Phenylpropionate dioxygenase-like ring-hydroxylating dioxygenase large terminal subunit</fullName>
    </submittedName>
</protein>
<accession>A0A839E7K9</accession>
<dbReference type="InterPro" id="IPR015879">
    <property type="entry name" value="Ring_hydroxy_dOase_asu_C_dom"/>
</dbReference>
<evidence type="ECO:0000256" key="5">
    <source>
        <dbReference type="ARBA" id="ARBA00022964"/>
    </source>
</evidence>
<dbReference type="RefSeq" id="WP_220476214.1">
    <property type="nucleotide sequence ID" value="NZ_BAAAOV010000010.1"/>
</dbReference>
<dbReference type="PROSITE" id="PS51296">
    <property type="entry name" value="RIESKE"/>
    <property type="match status" value="1"/>
</dbReference>
<dbReference type="AlphaFoldDB" id="A0A839E7K9"/>
<dbReference type="Pfam" id="PF00848">
    <property type="entry name" value="Ring_hydroxyl_A"/>
    <property type="match status" value="1"/>
</dbReference>
<dbReference type="EMBL" id="JACGWX010000002">
    <property type="protein sequence ID" value="MBA8847497.1"/>
    <property type="molecule type" value="Genomic_DNA"/>
</dbReference>
<evidence type="ECO:0000256" key="9">
    <source>
        <dbReference type="ARBA" id="ARBA00023027"/>
    </source>
</evidence>
<evidence type="ECO:0000256" key="2">
    <source>
        <dbReference type="ARBA" id="ARBA00022714"/>
    </source>
</evidence>
<dbReference type="PANTHER" id="PTHR43756:SF1">
    <property type="entry name" value="3-PHENYLPROPIONATE_CINNAMIC ACID DIOXYGENASE SUBUNIT ALPHA"/>
    <property type="match status" value="1"/>
</dbReference>
<feature type="domain" description="Rieske" evidence="10">
    <location>
        <begin position="39"/>
        <end position="152"/>
    </location>
</feature>
<dbReference type="SUPFAM" id="SSF55961">
    <property type="entry name" value="Bet v1-like"/>
    <property type="match status" value="1"/>
</dbReference>
<evidence type="ECO:0000256" key="4">
    <source>
        <dbReference type="ARBA" id="ARBA00022797"/>
    </source>
</evidence>
<dbReference type="Pfam" id="PF00355">
    <property type="entry name" value="Rieske"/>
    <property type="match status" value="1"/>
</dbReference>
<dbReference type="Gene3D" id="3.90.380.10">
    <property type="entry name" value="Naphthalene 1,2-dioxygenase Alpha Subunit, Chain A, domain 1"/>
    <property type="match status" value="1"/>
</dbReference>
<dbReference type="PROSITE" id="PS00570">
    <property type="entry name" value="RING_HYDROXYL_ALPHA"/>
    <property type="match status" value="1"/>
</dbReference>
<dbReference type="PANTHER" id="PTHR43756">
    <property type="entry name" value="CHOLINE MONOOXYGENASE, CHLOROPLASTIC"/>
    <property type="match status" value="1"/>
</dbReference>
<evidence type="ECO:0000313" key="12">
    <source>
        <dbReference type="Proteomes" id="UP000585905"/>
    </source>
</evidence>
<keyword evidence="5 11" id="KW-0223">Dioxygenase</keyword>
<keyword evidence="6" id="KW-0560">Oxidoreductase</keyword>
<reference evidence="11 12" key="1">
    <citation type="submission" date="2020-07" db="EMBL/GenBank/DDBJ databases">
        <title>Sequencing the genomes of 1000 actinobacteria strains.</title>
        <authorList>
            <person name="Klenk H.-P."/>
        </authorList>
    </citation>
    <scope>NUCLEOTIDE SEQUENCE [LARGE SCALE GENOMIC DNA]</scope>
    <source>
        <strain evidence="11 12">DSM 19663</strain>
    </source>
</reference>
<comment type="caution">
    <text evidence="11">The sequence shown here is derived from an EMBL/GenBank/DDBJ whole genome shotgun (WGS) entry which is preliminary data.</text>
</comment>
<dbReference type="InterPro" id="IPR001663">
    <property type="entry name" value="Rng_hydr_dOase-A"/>
</dbReference>
<proteinExistence type="inferred from homology"/>
<evidence type="ECO:0000256" key="6">
    <source>
        <dbReference type="ARBA" id="ARBA00023002"/>
    </source>
</evidence>